<dbReference type="Gene3D" id="3.40.50.1820">
    <property type="entry name" value="alpha/beta hydrolase"/>
    <property type="match status" value="1"/>
</dbReference>
<keyword evidence="3" id="KW-1185">Reference proteome</keyword>
<gene>
    <name evidence="2" type="ORF">N8I77_003671</name>
</gene>
<name>A0AAD9SKC4_PHOAM</name>
<dbReference type="PANTHER" id="PTHR37017">
    <property type="entry name" value="AB HYDROLASE-1 DOMAIN-CONTAINING PROTEIN-RELATED"/>
    <property type="match status" value="1"/>
</dbReference>
<dbReference type="InterPro" id="IPR000073">
    <property type="entry name" value="AB_hydrolase_1"/>
</dbReference>
<evidence type="ECO:0000259" key="1">
    <source>
        <dbReference type="Pfam" id="PF12697"/>
    </source>
</evidence>
<dbReference type="Pfam" id="PF12697">
    <property type="entry name" value="Abhydrolase_6"/>
    <property type="match status" value="1"/>
</dbReference>
<evidence type="ECO:0000313" key="3">
    <source>
        <dbReference type="Proteomes" id="UP001265746"/>
    </source>
</evidence>
<dbReference type="Proteomes" id="UP001265746">
    <property type="component" value="Unassembled WGS sequence"/>
</dbReference>
<dbReference type="SUPFAM" id="SSF53474">
    <property type="entry name" value="alpha/beta-Hydrolases"/>
    <property type="match status" value="1"/>
</dbReference>
<feature type="domain" description="AB hydrolase-1" evidence="1">
    <location>
        <begin position="7"/>
        <end position="254"/>
    </location>
</feature>
<dbReference type="PANTHER" id="PTHR37017:SF13">
    <property type="entry name" value="AB HYDROLASE-1 DOMAIN-CONTAINING PROTEIN"/>
    <property type="match status" value="1"/>
</dbReference>
<proteinExistence type="predicted"/>
<dbReference type="InterPro" id="IPR052897">
    <property type="entry name" value="Sec-Metab_Biosynth_Hydrolase"/>
</dbReference>
<evidence type="ECO:0000313" key="2">
    <source>
        <dbReference type="EMBL" id="KAK2610221.1"/>
    </source>
</evidence>
<sequence length="268" mass="28850">MPSKPTFVLVPGAWHRPDYFAQIRAYLSDHGYPSVAVTTPTVGSDPPATTMDVDTDAVAAAVGELLDAGKDVILMMHSYGGGPGTEATGKIAEELLQAGPGEAKGRIKRLVYVAAFIPIEGQPLGSPASVVPGFVPVYIDVGQDGNTTCNEKALEWMYDGLPEEEQQKHFKALLSHPLAPFIETRKYIGWRYVPSSYVYAVKDKPVPLQFAEHMVKQAQKEGARQGGVQAFAGELGEVYMDCGHCAMFLVPEKVKELGKVLVAAAEDS</sequence>
<reference evidence="2" key="1">
    <citation type="submission" date="2023-06" db="EMBL/GenBank/DDBJ databases">
        <authorList>
            <person name="Noh H."/>
        </authorList>
    </citation>
    <scope>NUCLEOTIDE SEQUENCE</scope>
    <source>
        <strain evidence="2">DUCC20226</strain>
    </source>
</reference>
<comment type="caution">
    <text evidence="2">The sequence shown here is derived from an EMBL/GenBank/DDBJ whole genome shotgun (WGS) entry which is preliminary data.</text>
</comment>
<dbReference type="AlphaFoldDB" id="A0AAD9SKC4"/>
<dbReference type="InterPro" id="IPR029058">
    <property type="entry name" value="AB_hydrolase_fold"/>
</dbReference>
<protein>
    <recommendedName>
        <fullName evidence="1">AB hydrolase-1 domain-containing protein</fullName>
    </recommendedName>
</protein>
<accession>A0AAD9SKC4</accession>
<organism evidence="2 3">
    <name type="scientific">Phomopsis amygdali</name>
    <name type="common">Fusicoccum amygdali</name>
    <dbReference type="NCBI Taxonomy" id="1214568"/>
    <lineage>
        <taxon>Eukaryota</taxon>
        <taxon>Fungi</taxon>
        <taxon>Dikarya</taxon>
        <taxon>Ascomycota</taxon>
        <taxon>Pezizomycotina</taxon>
        <taxon>Sordariomycetes</taxon>
        <taxon>Sordariomycetidae</taxon>
        <taxon>Diaporthales</taxon>
        <taxon>Diaporthaceae</taxon>
        <taxon>Diaporthe</taxon>
    </lineage>
</organism>
<dbReference type="EMBL" id="JAUJFL010000002">
    <property type="protein sequence ID" value="KAK2610221.1"/>
    <property type="molecule type" value="Genomic_DNA"/>
</dbReference>